<dbReference type="OrthoDB" id="68090at2759"/>
<dbReference type="Proteomes" id="UP000008064">
    <property type="component" value="Unassembled WGS sequence"/>
</dbReference>
<feature type="region of interest" description="Disordered" evidence="11">
    <location>
        <begin position="298"/>
        <end position="342"/>
    </location>
</feature>
<evidence type="ECO:0000256" key="8">
    <source>
        <dbReference type="ARBA" id="ARBA00022942"/>
    </source>
</evidence>
<comment type="function">
    <text evidence="10">Plays an important role in control of proteasome function. Inhibits the hydrolysis of protein and peptide substrates by the 20S proteasome. Also inhibits the activation of the proteasome by the proteasome regulatory proteins PA700 and PA28.</text>
</comment>
<evidence type="ECO:0000313" key="14">
    <source>
        <dbReference type="EMBL" id="EGO27445.1"/>
    </source>
</evidence>
<dbReference type="HOGENOM" id="CLU_044125_0_0_1"/>
<reference evidence="14" key="1">
    <citation type="submission" date="2011-04" db="EMBL/GenBank/DDBJ databases">
        <title>Evolution of plant cell wall degrading machinery underlies the functional diversity of forest fungi.</title>
        <authorList>
            <consortium name="US DOE Joint Genome Institute (JGI-PGF)"/>
            <person name="Eastwood D.C."/>
            <person name="Floudas D."/>
            <person name="Binder M."/>
            <person name="Majcherczyk A."/>
            <person name="Schneider P."/>
            <person name="Aerts A."/>
            <person name="Asiegbu F.O."/>
            <person name="Baker S.E."/>
            <person name="Barry K."/>
            <person name="Bendiksby M."/>
            <person name="Blumentritt M."/>
            <person name="Coutinho P.M."/>
            <person name="Cullen D."/>
            <person name="Cullen D."/>
            <person name="Gathman A."/>
            <person name="Goodell B."/>
            <person name="Henrissat B."/>
            <person name="Ihrmark K."/>
            <person name="Kauserud H."/>
            <person name="Kohler A."/>
            <person name="LaButti K."/>
            <person name="Lapidus A."/>
            <person name="Lavin J.L."/>
            <person name="Lee Y.-H."/>
            <person name="Lindquist E."/>
            <person name="Lilly W."/>
            <person name="Lucas S."/>
            <person name="Morin E."/>
            <person name="Murat C."/>
            <person name="Oguiza J.A."/>
            <person name="Park J."/>
            <person name="Pisabarro A.G."/>
            <person name="Riley R."/>
            <person name="Rosling A."/>
            <person name="Salamov A."/>
            <person name="Schmidt O."/>
            <person name="Schmutz J."/>
            <person name="Skrede I."/>
            <person name="Stenlid J."/>
            <person name="Wiebenga A."/>
            <person name="Xie X."/>
            <person name="Kues U."/>
            <person name="Hibbett D.S."/>
            <person name="Hoffmeister D."/>
            <person name="Hogberg N."/>
            <person name="Martin F."/>
            <person name="Grigoriev I.V."/>
            <person name="Watkinson S.C."/>
        </authorList>
    </citation>
    <scope>NUCLEOTIDE SEQUENCE</scope>
    <source>
        <strain evidence="14">S7.9</strain>
    </source>
</reference>
<keyword evidence="7" id="KW-0256">Endoplasmic reticulum</keyword>
<dbReference type="GO" id="GO:0004866">
    <property type="term" value="F:endopeptidase inhibitor activity"/>
    <property type="evidence" value="ECO:0007669"/>
    <property type="project" value="InterPro"/>
</dbReference>
<evidence type="ECO:0000256" key="1">
    <source>
        <dbReference type="ARBA" id="ARBA00004240"/>
    </source>
</evidence>
<dbReference type="Pfam" id="PF11566">
    <property type="entry name" value="PI31_Prot_N"/>
    <property type="match status" value="1"/>
</dbReference>
<dbReference type="GO" id="GO:0070628">
    <property type="term" value="F:proteasome binding"/>
    <property type="evidence" value="ECO:0007669"/>
    <property type="project" value="InterPro"/>
</dbReference>
<organism>
    <name type="scientific">Serpula lacrymans var. lacrymans (strain S7.9)</name>
    <name type="common">Dry rot fungus</name>
    <dbReference type="NCBI Taxonomy" id="578457"/>
    <lineage>
        <taxon>Eukaryota</taxon>
        <taxon>Fungi</taxon>
        <taxon>Dikarya</taxon>
        <taxon>Basidiomycota</taxon>
        <taxon>Agaricomycotina</taxon>
        <taxon>Agaricomycetes</taxon>
        <taxon>Agaricomycetidae</taxon>
        <taxon>Boletales</taxon>
        <taxon>Coniophorineae</taxon>
        <taxon>Serpulaceae</taxon>
        <taxon>Serpula</taxon>
    </lineage>
</organism>
<evidence type="ECO:0000259" key="12">
    <source>
        <dbReference type="Pfam" id="PF08577"/>
    </source>
</evidence>
<keyword evidence="6" id="KW-0597">Phosphoprotein</keyword>
<evidence type="ECO:0000256" key="6">
    <source>
        <dbReference type="ARBA" id="ARBA00022553"/>
    </source>
</evidence>
<dbReference type="Gene3D" id="3.40.1000.30">
    <property type="match status" value="1"/>
</dbReference>
<evidence type="ECO:0000256" key="4">
    <source>
        <dbReference type="ARBA" id="ARBA00022481"/>
    </source>
</evidence>
<keyword evidence="4" id="KW-0488">Methylation</keyword>
<evidence type="ECO:0000256" key="9">
    <source>
        <dbReference type="ARBA" id="ARBA00022990"/>
    </source>
</evidence>
<dbReference type="GO" id="GO:0043161">
    <property type="term" value="P:proteasome-mediated ubiquitin-dependent protein catabolic process"/>
    <property type="evidence" value="ECO:0007669"/>
    <property type="project" value="InterPro"/>
</dbReference>
<comment type="subcellular location">
    <subcellularLocation>
        <location evidence="2">Cytoplasm</location>
    </subcellularLocation>
    <subcellularLocation>
        <location evidence="1">Endoplasmic reticulum</location>
    </subcellularLocation>
</comment>
<dbReference type="GeneID" id="18810176"/>
<name>F8NMP8_SERL9</name>
<evidence type="ECO:0000256" key="5">
    <source>
        <dbReference type="ARBA" id="ARBA00022490"/>
    </source>
</evidence>
<dbReference type="Pfam" id="PF08577">
    <property type="entry name" value="PI31_Prot_C"/>
    <property type="match status" value="1"/>
</dbReference>
<dbReference type="RefSeq" id="XP_007315536.1">
    <property type="nucleotide sequence ID" value="XM_007315474.1"/>
</dbReference>
<gene>
    <name evidence="14" type="ORF">SERLADRAFT_366997</name>
</gene>
<dbReference type="AlphaFoldDB" id="F8NMP8"/>
<protein>
    <submittedName>
        <fullName evidence="14">Uncharacterized protein</fullName>
    </submittedName>
</protein>
<accession>F8NMP8</accession>
<dbReference type="InterPro" id="IPR013886">
    <property type="entry name" value="PI31_Prot_C"/>
</dbReference>
<proteinExistence type="inferred from homology"/>
<evidence type="ECO:0000256" key="2">
    <source>
        <dbReference type="ARBA" id="ARBA00004496"/>
    </source>
</evidence>
<dbReference type="InterPro" id="IPR021625">
    <property type="entry name" value="PI31_Prot_N"/>
</dbReference>
<dbReference type="InterPro" id="IPR045128">
    <property type="entry name" value="PI31-like"/>
</dbReference>
<dbReference type="PANTHER" id="PTHR13266">
    <property type="entry name" value="PROTEASOME INHIBITOR"/>
    <property type="match status" value="1"/>
</dbReference>
<evidence type="ECO:0000256" key="10">
    <source>
        <dbReference type="ARBA" id="ARBA00024805"/>
    </source>
</evidence>
<dbReference type="EMBL" id="GL945431">
    <property type="protein sequence ID" value="EGO27445.1"/>
    <property type="molecule type" value="Genomic_DNA"/>
</dbReference>
<dbReference type="KEGG" id="sla:SERLADRAFT_366997"/>
<feature type="domain" description="PI31 proteasome regulator N-terminal" evidence="13">
    <location>
        <begin position="23"/>
        <end position="173"/>
    </location>
</feature>
<evidence type="ECO:0000256" key="3">
    <source>
        <dbReference type="ARBA" id="ARBA00006405"/>
    </source>
</evidence>
<evidence type="ECO:0000259" key="13">
    <source>
        <dbReference type="Pfam" id="PF11566"/>
    </source>
</evidence>
<dbReference type="GO" id="GO:0000502">
    <property type="term" value="C:proteasome complex"/>
    <property type="evidence" value="ECO:0007669"/>
    <property type="project" value="UniProtKB-KW"/>
</dbReference>
<feature type="compositionally biased region" description="Polar residues" evidence="11">
    <location>
        <begin position="182"/>
        <end position="198"/>
    </location>
</feature>
<keyword evidence="5" id="KW-0963">Cytoplasm</keyword>
<keyword evidence="8" id="KW-0647">Proteasome</keyword>
<evidence type="ECO:0000256" key="7">
    <source>
        <dbReference type="ARBA" id="ARBA00022824"/>
    </source>
</evidence>
<keyword evidence="9" id="KW-0007">Acetylation</keyword>
<feature type="region of interest" description="Disordered" evidence="11">
    <location>
        <begin position="174"/>
        <end position="238"/>
    </location>
</feature>
<dbReference type="GO" id="GO:0005783">
    <property type="term" value="C:endoplasmic reticulum"/>
    <property type="evidence" value="ECO:0007669"/>
    <property type="project" value="UniProtKB-SubCell"/>
</dbReference>
<sequence>MSTNALDPSALISLLPTLLPQSSKTLSSPHDALAALVHTAFSILGFRLLALDDSSPAANFPGNVLPSDWNTHGLVDRTLRYKHDQSSLEFVIKVIKLGQRSLINAIAVESDKSALLDICTNDFISPSFYPHNLLEPDAQPLVHGFISSNRIADLMSQFKLKIVQRLIPGLRKDGYTEEAEDSSSNSTNANPPRQDSTSARVPPPAPDYPDDRPYRLPPQFPRNPLEIGRRDLDPFPSNPFAPPSLFPPHGGDGMFVGPEHPIFGFGDREHERRGPWSGDGFLPPMGAPPGARFDPIVPGPGPGRGGPLFPRRGGPGRGFGANQSGEPDNDEFMPPGAGDMFM</sequence>
<comment type="similarity">
    <text evidence="3">Belongs to the proteasome inhibitor PI31 family.</text>
</comment>
<feature type="domain" description="PI31 proteasome regulator C-terminal" evidence="12">
    <location>
        <begin position="227"/>
        <end position="298"/>
    </location>
</feature>
<dbReference type="PANTHER" id="PTHR13266:SF1">
    <property type="entry name" value="PROTEASOME INHIBITOR PI31 SUBUNIT"/>
    <property type="match status" value="1"/>
</dbReference>
<evidence type="ECO:0000256" key="11">
    <source>
        <dbReference type="SAM" id="MobiDB-lite"/>
    </source>
</evidence>